<sequence>MLQEAAFPDELDFTLDDLLKCEKINPLASHAIDVIGKNKFNWTNYFTIGLKHYFRLQRLIELTSSLVAVESSVQCGKQLKDLVSGCKVRAAEFSASFPQPIDSPTDFIPVASSTDPSVEDLCHGYCVNVLRGCLAPPLLFLPSQILRTDQLFKDASSFVPLPQNLWQWMLSGSPDRPGIPYVEHGLNTIWQSMNVNAIVQLLQNGLHLARTEFHVRIRDVSSTKPNFFL</sequence>
<dbReference type="OrthoDB" id="6380619at2759"/>
<dbReference type="Proteomes" id="UP000728185">
    <property type="component" value="Unassembled WGS sequence"/>
</dbReference>
<gene>
    <name evidence="1" type="ORF">FBUS_03677</name>
</gene>
<evidence type="ECO:0000313" key="2">
    <source>
        <dbReference type="Proteomes" id="UP000728185"/>
    </source>
</evidence>
<dbReference type="AlphaFoldDB" id="A0A8E0RMI8"/>
<protein>
    <submittedName>
        <fullName evidence="1">Uncharacterized protein</fullName>
    </submittedName>
</protein>
<keyword evidence="2" id="KW-1185">Reference proteome</keyword>
<accession>A0A8E0RMI8</accession>
<comment type="caution">
    <text evidence="1">The sequence shown here is derived from an EMBL/GenBank/DDBJ whole genome shotgun (WGS) entry which is preliminary data.</text>
</comment>
<dbReference type="EMBL" id="LUCM01010172">
    <property type="protein sequence ID" value="KAA0185851.1"/>
    <property type="molecule type" value="Genomic_DNA"/>
</dbReference>
<organism evidence="1 2">
    <name type="scientific">Fasciolopsis buskii</name>
    <dbReference type="NCBI Taxonomy" id="27845"/>
    <lineage>
        <taxon>Eukaryota</taxon>
        <taxon>Metazoa</taxon>
        <taxon>Spiralia</taxon>
        <taxon>Lophotrochozoa</taxon>
        <taxon>Platyhelminthes</taxon>
        <taxon>Trematoda</taxon>
        <taxon>Digenea</taxon>
        <taxon>Plagiorchiida</taxon>
        <taxon>Echinostomata</taxon>
        <taxon>Echinostomatoidea</taxon>
        <taxon>Fasciolidae</taxon>
        <taxon>Fasciolopsis</taxon>
    </lineage>
</organism>
<name>A0A8E0RMI8_9TREM</name>
<reference evidence="1" key="1">
    <citation type="submission" date="2019-05" db="EMBL/GenBank/DDBJ databases">
        <title>Annotation for the trematode Fasciolopsis buski.</title>
        <authorList>
            <person name="Choi Y.-J."/>
        </authorList>
    </citation>
    <scope>NUCLEOTIDE SEQUENCE</scope>
    <source>
        <strain evidence="1">HT</strain>
        <tissue evidence="1">Whole worm</tissue>
    </source>
</reference>
<evidence type="ECO:0000313" key="1">
    <source>
        <dbReference type="EMBL" id="KAA0185851.1"/>
    </source>
</evidence>
<proteinExistence type="predicted"/>